<sequence>MTTMFSFTKCDCFTVAQNRGALLWTMEENDESKQEDELRKLSGHSKLSKDTNSSVSRPICLDVVADNRHRSLAKLQCGHQFNLEQSMKDHHLGKQILLQLWLIYQHQRQLRCMNSPQNF</sequence>
<dbReference type="EMBL" id="CAXHTB010000005">
    <property type="protein sequence ID" value="CAL0306665.1"/>
    <property type="molecule type" value="Genomic_DNA"/>
</dbReference>
<reference evidence="2 3" key="1">
    <citation type="submission" date="2024-03" db="EMBL/GenBank/DDBJ databases">
        <authorList>
            <person name="Martinez-Hernandez J."/>
        </authorList>
    </citation>
    <scope>NUCLEOTIDE SEQUENCE [LARGE SCALE GENOMIC DNA]</scope>
</reference>
<gene>
    <name evidence="2" type="ORF">LLUT_LOCUS7725</name>
</gene>
<dbReference type="AlphaFoldDB" id="A0AAV1WBK6"/>
<dbReference type="Proteomes" id="UP001497480">
    <property type="component" value="Unassembled WGS sequence"/>
</dbReference>
<evidence type="ECO:0000313" key="2">
    <source>
        <dbReference type="EMBL" id="CAL0306665.1"/>
    </source>
</evidence>
<protein>
    <submittedName>
        <fullName evidence="2">Uncharacterized protein</fullName>
    </submittedName>
</protein>
<accession>A0AAV1WBK6</accession>
<feature type="compositionally biased region" description="Basic and acidic residues" evidence="1">
    <location>
        <begin position="31"/>
        <end position="40"/>
    </location>
</feature>
<evidence type="ECO:0000256" key="1">
    <source>
        <dbReference type="SAM" id="MobiDB-lite"/>
    </source>
</evidence>
<organism evidence="2 3">
    <name type="scientific">Lupinus luteus</name>
    <name type="common">European yellow lupine</name>
    <dbReference type="NCBI Taxonomy" id="3873"/>
    <lineage>
        <taxon>Eukaryota</taxon>
        <taxon>Viridiplantae</taxon>
        <taxon>Streptophyta</taxon>
        <taxon>Embryophyta</taxon>
        <taxon>Tracheophyta</taxon>
        <taxon>Spermatophyta</taxon>
        <taxon>Magnoliopsida</taxon>
        <taxon>eudicotyledons</taxon>
        <taxon>Gunneridae</taxon>
        <taxon>Pentapetalae</taxon>
        <taxon>rosids</taxon>
        <taxon>fabids</taxon>
        <taxon>Fabales</taxon>
        <taxon>Fabaceae</taxon>
        <taxon>Papilionoideae</taxon>
        <taxon>50 kb inversion clade</taxon>
        <taxon>genistoids sensu lato</taxon>
        <taxon>core genistoids</taxon>
        <taxon>Genisteae</taxon>
        <taxon>Lupinus</taxon>
    </lineage>
</organism>
<evidence type="ECO:0000313" key="3">
    <source>
        <dbReference type="Proteomes" id="UP001497480"/>
    </source>
</evidence>
<proteinExistence type="predicted"/>
<keyword evidence="3" id="KW-1185">Reference proteome</keyword>
<comment type="caution">
    <text evidence="2">The sequence shown here is derived from an EMBL/GenBank/DDBJ whole genome shotgun (WGS) entry which is preliminary data.</text>
</comment>
<feature type="region of interest" description="Disordered" evidence="1">
    <location>
        <begin position="29"/>
        <end position="54"/>
    </location>
</feature>
<name>A0AAV1WBK6_LUPLU</name>